<comment type="catalytic activity">
    <reaction evidence="16 17 19">
        <text>(6S)-NADPHX + ADP = AMP + phosphate + NADPH + H(+)</text>
        <dbReference type="Rhea" id="RHEA:32235"/>
        <dbReference type="ChEBI" id="CHEBI:15378"/>
        <dbReference type="ChEBI" id="CHEBI:43474"/>
        <dbReference type="ChEBI" id="CHEBI:57783"/>
        <dbReference type="ChEBI" id="CHEBI:64076"/>
        <dbReference type="ChEBI" id="CHEBI:456215"/>
        <dbReference type="ChEBI" id="CHEBI:456216"/>
        <dbReference type="EC" id="4.2.1.136"/>
    </reaction>
</comment>
<keyword evidence="8 17" id="KW-0521">NADP</keyword>
<feature type="binding site" evidence="17">
    <location>
        <position position="366"/>
    </location>
    <ligand>
        <name>(6S)-NADPHX</name>
        <dbReference type="ChEBI" id="CHEBI:64076"/>
    </ligand>
</feature>
<keyword evidence="13" id="KW-0511">Multifunctional enzyme</keyword>
<feature type="binding site" evidence="18">
    <location>
        <begin position="57"/>
        <end position="61"/>
    </location>
    <ligand>
        <name>(6S)-NADPHX</name>
        <dbReference type="ChEBI" id="CHEBI:64076"/>
    </ligand>
</feature>
<dbReference type="InterPro" id="IPR030677">
    <property type="entry name" value="Nnr"/>
</dbReference>
<comment type="catalytic activity">
    <reaction evidence="2 18 19">
        <text>(6R)-NADPHX = (6S)-NADPHX</text>
        <dbReference type="Rhea" id="RHEA:32227"/>
        <dbReference type="ChEBI" id="CHEBI:64076"/>
        <dbReference type="ChEBI" id="CHEBI:64077"/>
        <dbReference type="EC" id="5.1.99.6"/>
    </reaction>
</comment>
<dbReference type="PROSITE" id="PS51383">
    <property type="entry name" value="YJEF_C_3"/>
    <property type="match status" value="1"/>
</dbReference>
<comment type="catalytic activity">
    <reaction evidence="15 17 19">
        <text>(6S)-NADHX + ADP = AMP + phosphate + NADH + H(+)</text>
        <dbReference type="Rhea" id="RHEA:32223"/>
        <dbReference type="ChEBI" id="CHEBI:15378"/>
        <dbReference type="ChEBI" id="CHEBI:43474"/>
        <dbReference type="ChEBI" id="CHEBI:57945"/>
        <dbReference type="ChEBI" id="CHEBI:64074"/>
        <dbReference type="ChEBI" id="CHEBI:456215"/>
        <dbReference type="ChEBI" id="CHEBI:456216"/>
        <dbReference type="EC" id="4.2.1.136"/>
    </reaction>
</comment>
<evidence type="ECO:0000256" key="15">
    <source>
        <dbReference type="ARBA" id="ARBA00048238"/>
    </source>
</evidence>
<dbReference type="Pfam" id="PF01256">
    <property type="entry name" value="Carb_kinase"/>
    <property type="match status" value="1"/>
</dbReference>
<feature type="domain" description="YjeF C-terminal" evidence="20">
    <location>
        <begin position="225"/>
        <end position="489"/>
    </location>
</feature>
<evidence type="ECO:0000256" key="1">
    <source>
        <dbReference type="ARBA" id="ARBA00000013"/>
    </source>
</evidence>
<evidence type="ECO:0000256" key="10">
    <source>
        <dbReference type="ARBA" id="ARBA00023027"/>
    </source>
</evidence>
<comment type="function">
    <text evidence="18">Catalyzes the epimerization of the S- and R-forms of NAD(P)HX, a damaged form of NAD(P)H that is a result of enzymatic or heat-dependent hydration. This is a prerequisite for the S-specific NAD(P)H-hydrate dehydratase to allow the repair of both epimers of NAD(P)HX.</text>
</comment>
<accession>A0A5P2FX86</accession>
<dbReference type="HAMAP" id="MF_01966">
    <property type="entry name" value="NADHX_epimerase"/>
    <property type="match status" value="1"/>
</dbReference>
<keyword evidence="12 17" id="KW-0456">Lyase</keyword>
<evidence type="ECO:0000256" key="6">
    <source>
        <dbReference type="ARBA" id="ARBA00022741"/>
    </source>
</evidence>
<dbReference type="GO" id="GO:0110051">
    <property type="term" value="P:metabolite repair"/>
    <property type="evidence" value="ECO:0007669"/>
    <property type="project" value="TreeGrafter"/>
</dbReference>
<keyword evidence="10 17" id="KW-0520">NAD</keyword>
<evidence type="ECO:0000256" key="7">
    <source>
        <dbReference type="ARBA" id="ARBA00022840"/>
    </source>
</evidence>
<reference evidence="22 23" key="1">
    <citation type="submission" date="2019-09" db="EMBL/GenBank/DDBJ databases">
        <title>Complete genome sequence of Arachidicoccus sp. B3-10 isolated from apple orchard soil.</title>
        <authorList>
            <person name="Kim H.S."/>
            <person name="Han K.-I."/>
            <person name="Suh M.K."/>
            <person name="Lee K.C."/>
            <person name="Eom M.K."/>
            <person name="Kim J.-S."/>
            <person name="Kang S.W."/>
            <person name="Sin Y."/>
            <person name="Lee J.-S."/>
        </authorList>
    </citation>
    <scope>NUCLEOTIDE SEQUENCE [LARGE SCALE GENOMIC DNA]</scope>
    <source>
        <strain evidence="22 23">B3-10</strain>
    </source>
</reference>
<dbReference type="PIRSF" id="PIRSF017184">
    <property type="entry name" value="Nnr"/>
    <property type="match status" value="1"/>
</dbReference>
<dbReference type="Gene3D" id="3.40.1190.20">
    <property type="match status" value="1"/>
</dbReference>
<evidence type="ECO:0000256" key="3">
    <source>
        <dbReference type="ARBA" id="ARBA00006001"/>
    </source>
</evidence>
<feature type="binding site" evidence="18">
    <location>
        <begin position="128"/>
        <end position="134"/>
    </location>
    <ligand>
        <name>(6S)-NADPHX</name>
        <dbReference type="ChEBI" id="CHEBI:64076"/>
    </ligand>
</feature>
<dbReference type="SUPFAM" id="SSF64153">
    <property type="entry name" value="YjeF N-terminal domain-like"/>
    <property type="match status" value="1"/>
</dbReference>
<protein>
    <recommendedName>
        <fullName evidence="19">Bifunctional NAD(P)H-hydrate repair enzyme</fullName>
    </recommendedName>
    <alternativeName>
        <fullName evidence="19">Nicotinamide nucleotide repair protein</fullName>
    </alternativeName>
    <domain>
        <recommendedName>
            <fullName evidence="19">ADP-dependent (S)-NAD(P)H-hydrate dehydratase</fullName>
            <ecNumber evidence="19">4.2.1.136</ecNumber>
        </recommendedName>
        <alternativeName>
            <fullName evidence="19">ADP-dependent NAD(P)HX dehydratase</fullName>
        </alternativeName>
    </domain>
    <domain>
        <recommendedName>
            <fullName evidence="19">NAD(P)H-hydrate epimerase</fullName>
            <ecNumber evidence="19">5.1.99.6</ecNumber>
        </recommendedName>
    </domain>
</protein>
<keyword evidence="9 18" id="KW-0630">Potassium</keyword>
<feature type="binding site" evidence="18">
    <location>
        <position position="58"/>
    </location>
    <ligand>
        <name>K(+)</name>
        <dbReference type="ChEBI" id="CHEBI:29103"/>
    </ligand>
</feature>
<comment type="similarity">
    <text evidence="18">Belongs to the NnrE/AIBP family.</text>
</comment>
<keyword evidence="7 17" id="KW-0067">ATP-binding</keyword>
<evidence type="ECO:0000256" key="8">
    <source>
        <dbReference type="ARBA" id="ARBA00022857"/>
    </source>
</evidence>
<comment type="function">
    <text evidence="17">Catalyzes the dehydration of the S-form of NAD(P)HX at the expense of ADP, which is converted to AMP. Together with NAD(P)HX epimerase, which catalyzes the epimerization of the S- and R-forms, the enzyme allows the repair of both epimers of NAD(P)HX, a damaged form of NAD(P)H that is a result of enzymatic or heat-dependent hydration.</text>
</comment>
<dbReference type="Proteomes" id="UP000292424">
    <property type="component" value="Chromosome"/>
</dbReference>
<dbReference type="OrthoDB" id="9806925at2"/>
<dbReference type="InterPro" id="IPR036652">
    <property type="entry name" value="YjeF_N_dom_sf"/>
</dbReference>
<dbReference type="InterPro" id="IPR029056">
    <property type="entry name" value="Ribokinase-like"/>
</dbReference>
<dbReference type="PANTHER" id="PTHR12592">
    <property type="entry name" value="ATP-DEPENDENT (S)-NAD(P)H-HYDRATE DEHYDRATASE FAMILY MEMBER"/>
    <property type="match status" value="1"/>
</dbReference>
<evidence type="ECO:0000259" key="21">
    <source>
        <dbReference type="PROSITE" id="PS51385"/>
    </source>
</evidence>
<evidence type="ECO:0000256" key="11">
    <source>
        <dbReference type="ARBA" id="ARBA00023235"/>
    </source>
</evidence>
<dbReference type="InterPro" id="IPR004443">
    <property type="entry name" value="YjeF_N_dom"/>
</dbReference>
<comment type="similarity">
    <text evidence="4 19">In the C-terminal section; belongs to the NnrD/CARKD family.</text>
</comment>
<evidence type="ECO:0000256" key="12">
    <source>
        <dbReference type="ARBA" id="ARBA00023239"/>
    </source>
</evidence>
<feature type="binding site" evidence="17">
    <location>
        <position position="317"/>
    </location>
    <ligand>
        <name>(6S)-NADPHX</name>
        <dbReference type="ChEBI" id="CHEBI:64076"/>
    </ligand>
</feature>
<dbReference type="CDD" id="cd01171">
    <property type="entry name" value="YXKO-related"/>
    <property type="match status" value="1"/>
</dbReference>
<comment type="similarity">
    <text evidence="17">Belongs to the NnrD/CARKD family.</text>
</comment>
<dbReference type="GO" id="GO:0052855">
    <property type="term" value="F:ADP-dependent NAD(P)H-hydrate dehydratase activity"/>
    <property type="evidence" value="ECO:0007669"/>
    <property type="project" value="UniProtKB-UniRule"/>
</dbReference>
<keyword evidence="6 17" id="KW-0547">Nucleotide-binding</keyword>
<evidence type="ECO:0000256" key="18">
    <source>
        <dbReference type="HAMAP-Rule" id="MF_01966"/>
    </source>
</evidence>
<dbReference type="GO" id="GO:0046872">
    <property type="term" value="F:metal ion binding"/>
    <property type="evidence" value="ECO:0007669"/>
    <property type="project" value="UniProtKB-UniRule"/>
</dbReference>
<dbReference type="PROSITE" id="PS01050">
    <property type="entry name" value="YJEF_C_2"/>
    <property type="match status" value="1"/>
</dbReference>
<evidence type="ECO:0000256" key="17">
    <source>
        <dbReference type="HAMAP-Rule" id="MF_01965"/>
    </source>
</evidence>
<dbReference type="EC" id="4.2.1.136" evidence="19"/>
<comment type="subunit">
    <text evidence="17">Homotetramer.</text>
</comment>
<comment type="caution">
    <text evidence="18">Lacks conserved residue(s) required for the propagation of feature annotation.</text>
</comment>
<evidence type="ECO:0000256" key="19">
    <source>
        <dbReference type="PIRNR" id="PIRNR017184"/>
    </source>
</evidence>
<comment type="function">
    <text evidence="14 19">Bifunctional enzyme that catalyzes the epimerization of the S- and R-forms of NAD(P)HX and the dehydration of the S-form of NAD(P)HX at the expense of ADP, which is converted to AMP. This allows the repair of both epimers of NAD(P)HX, a damaged form of NAD(P)H that is a result of enzymatic or heat-dependent hydration.</text>
</comment>
<dbReference type="InterPro" id="IPR017953">
    <property type="entry name" value="Carbohydrate_kinase_pred_CS"/>
</dbReference>
<feature type="binding site" evidence="18">
    <location>
        <position position="158"/>
    </location>
    <ligand>
        <name>(6S)-NADPHX</name>
        <dbReference type="ChEBI" id="CHEBI:64076"/>
    </ligand>
</feature>
<evidence type="ECO:0000256" key="16">
    <source>
        <dbReference type="ARBA" id="ARBA00049209"/>
    </source>
</evidence>
<comment type="cofactor">
    <cofactor evidence="17">
        <name>Mg(2+)</name>
        <dbReference type="ChEBI" id="CHEBI:18420"/>
    </cofactor>
</comment>
<dbReference type="NCBIfam" id="TIGR00196">
    <property type="entry name" value="yjeF_cterm"/>
    <property type="match status" value="1"/>
</dbReference>
<keyword evidence="23" id="KW-1185">Reference proteome</keyword>
<dbReference type="SUPFAM" id="SSF53613">
    <property type="entry name" value="Ribokinase-like"/>
    <property type="match status" value="1"/>
</dbReference>
<comment type="cofactor">
    <cofactor evidence="18 19">
        <name>K(+)</name>
        <dbReference type="ChEBI" id="CHEBI:29103"/>
    </cofactor>
    <text evidence="18 19">Binds 1 potassium ion per subunit.</text>
</comment>
<keyword evidence="5 18" id="KW-0479">Metal-binding</keyword>
<gene>
    <name evidence="18" type="primary">nnrE</name>
    <name evidence="17" type="synonym">nnrD</name>
    <name evidence="22" type="ORF">E0W69_002265</name>
</gene>
<evidence type="ECO:0000256" key="4">
    <source>
        <dbReference type="ARBA" id="ARBA00009524"/>
    </source>
</evidence>
<dbReference type="Pfam" id="PF03853">
    <property type="entry name" value="YjeF_N"/>
    <property type="match status" value="1"/>
</dbReference>
<keyword evidence="11 18" id="KW-0413">Isomerase</keyword>
<evidence type="ECO:0000313" key="22">
    <source>
        <dbReference type="EMBL" id="QES87537.1"/>
    </source>
</evidence>
<comment type="similarity">
    <text evidence="3 19">In the N-terminal section; belongs to the NnrE/AIBP family.</text>
</comment>
<evidence type="ECO:0000256" key="5">
    <source>
        <dbReference type="ARBA" id="ARBA00022723"/>
    </source>
</evidence>
<dbReference type="PANTHER" id="PTHR12592:SF0">
    <property type="entry name" value="ATP-DEPENDENT (S)-NAD(P)H-HYDRATE DEHYDRATASE"/>
    <property type="match status" value="1"/>
</dbReference>
<evidence type="ECO:0000259" key="20">
    <source>
        <dbReference type="PROSITE" id="PS51383"/>
    </source>
</evidence>
<dbReference type="AlphaFoldDB" id="A0A5P2FX86"/>
<dbReference type="GO" id="GO:0005524">
    <property type="term" value="F:ATP binding"/>
    <property type="evidence" value="ECO:0007669"/>
    <property type="project" value="UniProtKB-UniRule"/>
</dbReference>
<dbReference type="RefSeq" id="WP_131328414.1">
    <property type="nucleotide sequence ID" value="NZ_CP044016.1"/>
</dbReference>
<dbReference type="GO" id="GO:0052856">
    <property type="term" value="F:NAD(P)HX epimerase activity"/>
    <property type="evidence" value="ECO:0007669"/>
    <property type="project" value="UniProtKB-UniRule"/>
</dbReference>
<feature type="binding site" evidence="18">
    <location>
        <position position="161"/>
    </location>
    <ligand>
        <name>K(+)</name>
        <dbReference type="ChEBI" id="CHEBI:29103"/>
    </ligand>
</feature>
<proteinExistence type="inferred from homology"/>
<dbReference type="InterPro" id="IPR000631">
    <property type="entry name" value="CARKD"/>
</dbReference>
<comment type="catalytic activity">
    <reaction evidence="1 18 19">
        <text>(6R)-NADHX = (6S)-NADHX</text>
        <dbReference type="Rhea" id="RHEA:32215"/>
        <dbReference type="ChEBI" id="CHEBI:64074"/>
        <dbReference type="ChEBI" id="CHEBI:64075"/>
        <dbReference type="EC" id="5.1.99.6"/>
    </reaction>
</comment>
<evidence type="ECO:0000256" key="13">
    <source>
        <dbReference type="ARBA" id="ARBA00023268"/>
    </source>
</evidence>
<feature type="domain" description="YjeF N-terminal" evidence="21">
    <location>
        <begin position="9"/>
        <end position="215"/>
    </location>
</feature>
<dbReference type="HAMAP" id="MF_01965">
    <property type="entry name" value="NADHX_dehydratase"/>
    <property type="match status" value="1"/>
</dbReference>
<dbReference type="EMBL" id="CP044016">
    <property type="protein sequence ID" value="QES87537.1"/>
    <property type="molecule type" value="Genomic_DNA"/>
</dbReference>
<dbReference type="NCBIfam" id="TIGR00197">
    <property type="entry name" value="yjeF_nterm"/>
    <property type="match status" value="1"/>
</dbReference>
<feature type="binding site" evidence="17">
    <location>
        <begin position="401"/>
        <end position="405"/>
    </location>
    <ligand>
        <name>AMP</name>
        <dbReference type="ChEBI" id="CHEBI:456215"/>
    </ligand>
</feature>
<evidence type="ECO:0000256" key="14">
    <source>
        <dbReference type="ARBA" id="ARBA00025153"/>
    </source>
</evidence>
<sequence>MKLLNASQIHQWDQITIQNQQLTSLELMERAAKKCVDWIVENLDKKSTIYIFCGRGNNGGDGLAIAKLLLSLDFNIQVNILAGEKSSADFEANLKALKSTSLEINELHSANDFPKLEANCYVVDALFGSGINKPLNGLPLELANYLNNFSPKKVIAIDVPSGMFLDHSSYGNTIIQADEILTFQTYKQCFFIAENAQYLGNIHVLDIGLDAEFPYTQESNFEITDANFAKNIYQPRNPFGHKGTFGHALLIAGSQGKYGAALMAAHACLRTGVGLLTCNFPEEIAMPLAITLPEAMSMKRNETIDWDKYKSIGIGPGLGMESFDIIKDVLTHTKSPLLIDADGLNMIAANDELKSLIPQNAILTPHPKEFERLFGKTANEFDRIDLALQKSQELHCVIVLKGHNTLIAADGVGYFNTTGNVGLATGGSGDTLSGIITSLLAQGYISKNAAILGVYLHGLAADLALSKQSVESLLPSDLNQYLGMAFKSLG</sequence>
<feature type="binding site" evidence="18">
    <location>
        <position position="124"/>
    </location>
    <ligand>
        <name>K(+)</name>
        <dbReference type="ChEBI" id="CHEBI:29103"/>
    </ligand>
</feature>
<organism evidence="22 23">
    <name type="scientific">Rhizosphaericola mali</name>
    <dbReference type="NCBI Taxonomy" id="2545455"/>
    <lineage>
        <taxon>Bacteria</taxon>
        <taxon>Pseudomonadati</taxon>
        <taxon>Bacteroidota</taxon>
        <taxon>Chitinophagia</taxon>
        <taxon>Chitinophagales</taxon>
        <taxon>Chitinophagaceae</taxon>
        <taxon>Rhizosphaericola</taxon>
    </lineage>
</organism>
<dbReference type="EC" id="5.1.99.6" evidence="19"/>
<evidence type="ECO:0000256" key="9">
    <source>
        <dbReference type="ARBA" id="ARBA00022958"/>
    </source>
</evidence>
<feature type="binding site" evidence="17">
    <location>
        <position position="430"/>
    </location>
    <ligand>
        <name>(6S)-NADPHX</name>
        <dbReference type="ChEBI" id="CHEBI:64076"/>
    </ligand>
</feature>
<dbReference type="PROSITE" id="PS51385">
    <property type="entry name" value="YJEF_N"/>
    <property type="match status" value="1"/>
</dbReference>
<feature type="binding site" evidence="17">
    <location>
        <position position="260"/>
    </location>
    <ligand>
        <name>(6S)-NADPHX</name>
        <dbReference type="ChEBI" id="CHEBI:64076"/>
    </ligand>
</feature>
<name>A0A5P2FX86_9BACT</name>
<dbReference type="KEGG" id="arac:E0W69_002265"/>
<feature type="binding site" evidence="17">
    <location>
        <position position="429"/>
    </location>
    <ligand>
        <name>AMP</name>
        <dbReference type="ChEBI" id="CHEBI:456215"/>
    </ligand>
</feature>
<dbReference type="Gene3D" id="3.40.50.10260">
    <property type="entry name" value="YjeF N-terminal domain"/>
    <property type="match status" value="1"/>
</dbReference>
<evidence type="ECO:0000313" key="23">
    <source>
        <dbReference type="Proteomes" id="UP000292424"/>
    </source>
</evidence>
<evidence type="ECO:0000256" key="2">
    <source>
        <dbReference type="ARBA" id="ARBA00000909"/>
    </source>
</evidence>
<dbReference type="GO" id="GO:0046496">
    <property type="term" value="P:nicotinamide nucleotide metabolic process"/>
    <property type="evidence" value="ECO:0007669"/>
    <property type="project" value="UniProtKB-UniRule"/>
</dbReference>